<reference evidence="1 2" key="1">
    <citation type="submission" date="2018-05" db="EMBL/GenBank/DDBJ databases">
        <title>Genomic Encyclopedia of Type Strains, Phase IV (KMG-IV): sequencing the most valuable type-strain genomes for metagenomic binning, comparative biology and taxonomic classification.</title>
        <authorList>
            <person name="Goeker M."/>
        </authorList>
    </citation>
    <scope>NUCLEOTIDE SEQUENCE [LARGE SCALE GENOMIC DNA]</scope>
    <source>
        <strain evidence="1 2">DSM 100333</strain>
    </source>
</reference>
<dbReference type="EMBL" id="QENY01000019">
    <property type="protein sequence ID" value="PVX49790.1"/>
    <property type="molecule type" value="Genomic_DNA"/>
</dbReference>
<dbReference type="AlphaFoldDB" id="A0A2U0U1G4"/>
<sequence>MDVQHVNRVWLSAVASVWTNDAERCLRVVSDIGNNKKYREMISGRGTLMPAVCQCILMAA</sequence>
<evidence type="ECO:0000313" key="2">
    <source>
        <dbReference type="Proteomes" id="UP000245870"/>
    </source>
</evidence>
<dbReference type="Proteomes" id="UP000245870">
    <property type="component" value="Unassembled WGS sequence"/>
</dbReference>
<organism evidence="1 2">
    <name type="scientific">Hallella colorans</name>
    <dbReference type="NCBI Taxonomy" id="1703337"/>
    <lineage>
        <taxon>Bacteria</taxon>
        <taxon>Pseudomonadati</taxon>
        <taxon>Bacteroidota</taxon>
        <taxon>Bacteroidia</taxon>
        <taxon>Bacteroidales</taxon>
        <taxon>Prevotellaceae</taxon>
        <taxon>Hallella</taxon>
    </lineage>
</organism>
<protein>
    <submittedName>
        <fullName evidence="1">Uncharacterized protein</fullName>
    </submittedName>
</protein>
<proteinExistence type="predicted"/>
<accession>A0A2U0U1G4</accession>
<name>A0A2U0U1G4_9BACT</name>
<comment type="caution">
    <text evidence="1">The sequence shown here is derived from an EMBL/GenBank/DDBJ whole genome shotgun (WGS) entry which is preliminary data.</text>
</comment>
<keyword evidence="2" id="KW-1185">Reference proteome</keyword>
<evidence type="ECO:0000313" key="1">
    <source>
        <dbReference type="EMBL" id="PVX49790.1"/>
    </source>
</evidence>
<gene>
    <name evidence="1" type="ORF">C7379_11949</name>
</gene>